<evidence type="ECO:0000313" key="9">
    <source>
        <dbReference type="EMBL" id="SIQ05181.1"/>
    </source>
</evidence>
<dbReference type="Proteomes" id="UP000323956">
    <property type="component" value="Unassembled WGS sequence"/>
</dbReference>
<dbReference type="OrthoDB" id="9803927at2"/>
<feature type="domain" description="5'-Nucleotidase C-terminal" evidence="8">
    <location>
        <begin position="342"/>
        <end position="495"/>
    </location>
</feature>
<dbReference type="GO" id="GO:0046872">
    <property type="term" value="F:metal ion binding"/>
    <property type="evidence" value="ECO:0007669"/>
    <property type="project" value="UniProtKB-KW"/>
</dbReference>
<comment type="similarity">
    <text evidence="1 6">Belongs to the 5'-nucleotidase family.</text>
</comment>
<keyword evidence="5 6" id="KW-0378">Hydrolase</keyword>
<dbReference type="PANTHER" id="PTHR11575:SF24">
    <property type="entry name" value="5'-NUCLEOTIDASE"/>
    <property type="match status" value="1"/>
</dbReference>
<evidence type="ECO:0000256" key="6">
    <source>
        <dbReference type="RuleBase" id="RU362119"/>
    </source>
</evidence>
<dbReference type="InterPro" id="IPR008334">
    <property type="entry name" value="5'-Nucleotdase_C"/>
</dbReference>
<feature type="domain" description="Calcineurin-like phosphoesterase" evidence="7">
    <location>
        <begin position="26"/>
        <end position="247"/>
    </location>
</feature>
<dbReference type="AlphaFoldDB" id="A0A1N6PLG6"/>
<proteinExistence type="inferred from homology"/>
<dbReference type="RefSeq" id="WP_149764347.1">
    <property type="nucleotide sequence ID" value="NZ_FTMK01000003.1"/>
</dbReference>
<accession>A0A1N6PLG6</accession>
<evidence type="ECO:0000259" key="7">
    <source>
        <dbReference type="Pfam" id="PF00149"/>
    </source>
</evidence>
<dbReference type="GO" id="GO:0000166">
    <property type="term" value="F:nucleotide binding"/>
    <property type="evidence" value="ECO:0007669"/>
    <property type="project" value="UniProtKB-KW"/>
</dbReference>
<protein>
    <submittedName>
        <fullName evidence="9">5'-nucleotidase</fullName>
    </submittedName>
</protein>
<dbReference type="Pfam" id="PF00149">
    <property type="entry name" value="Metallophos"/>
    <property type="match status" value="1"/>
</dbReference>
<dbReference type="Gene3D" id="3.60.21.10">
    <property type="match status" value="1"/>
</dbReference>
<feature type="signal peptide" evidence="6">
    <location>
        <begin position="1"/>
        <end position="21"/>
    </location>
</feature>
<dbReference type="SUPFAM" id="SSF56300">
    <property type="entry name" value="Metallo-dependent phosphatases"/>
    <property type="match status" value="1"/>
</dbReference>
<keyword evidence="4 6" id="KW-0547">Nucleotide-binding</keyword>
<dbReference type="GO" id="GO:0016788">
    <property type="term" value="F:hydrolase activity, acting on ester bonds"/>
    <property type="evidence" value="ECO:0007669"/>
    <property type="project" value="InterPro"/>
</dbReference>
<dbReference type="InterPro" id="IPR004843">
    <property type="entry name" value="Calcineurin-like_PHP"/>
</dbReference>
<dbReference type="CDD" id="cd07409">
    <property type="entry name" value="MPP_CD73_N"/>
    <property type="match status" value="1"/>
</dbReference>
<reference evidence="9 10" key="1">
    <citation type="submission" date="2017-01" db="EMBL/GenBank/DDBJ databases">
        <authorList>
            <person name="Varghese N."/>
            <person name="Submissions S."/>
        </authorList>
    </citation>
    <scope>NUCLEOTIDE SEQUENCE [LARGE SCALE GENOMIC DNA]</scope>
    <source>
        <strain evidence="9 10">ATCC 700171</strain>
    </source>
</reference>
<organism evidence="9 10">
    <name type="scientific">Paracoccus thiocyanatus</name>
    <dbReference type="NCBI Taxonomy" id="34006"/>
    <lineage>
        <taxon>Bacteria</taxon>
        <taxon>Pseudomonadati</taxon>
        <taxon>Pseudomonadota</taxon>
        <taxon>Alphaproteobacteria</taxon>
        <taxon>Rhodobacterales</taxon>
        <taxon>Paracoccaceae</taxon>
        <taxon>Paracoccus</taxon>
    </lineage>
</organism>
<dbReference type="EMBL" id="FTMK01000003">
    <property type="protein sequence ID" value="SIQ05181.1"/>
    <property type="molecule type" value="Genomic_DNA"/>
</dbReference>
<dbReference type="FunFam" id="3.60.21.10:FF:000020">
    <property type="entry name" value="NT5E isoform 4"/>
    <property type="match status" value="1"/>
</dbReference>
<dbReference type="PROSITE" id="PS00785">
    <property type="entry name" value="5_NUCLEOTIDASE_1"/>
    <property type="match status" value="1"/>
</dbReference>
<dbReference type="SUPFAM" id="SSF55816">
    <property type="entry name" value="5'-nucleotidase (syn. UDP-sugar hydrolase), C-terminal domain"/>
    <property type="match status" value="1"/>
</dbReference>
<evidence type="ECO:0000313" key="10">
    <source>
        <dbReference type="Proteomes" id="UP000323956"/>
    </source>
</evidence>
<gene>
    <name evidence="9" type="ORF">SAMN05421641_10366</name>
</gene>
<dbReference type="Gene3D" id="3.90.780.10">
    <property type="entry name" value="5'-Nucleotidase, C-terminal domain"/>
    <property type="match status" value="1"/>
</dbReference>
<sequence>MKRGLMVSAAAVLFSAVAAQADYTLHVLHINDFHSRIEPISAYDSTCAAEAEAKGECFGGVARLATKIRELRDGLRAQGQNVIVLDAGDQYQGSLFYTTYKGRDTVEFMNAIGFDAMAVGNHEFDDGPQGLQILAEGAKFPVVSGNLDLSQSPELKGKIGGTLVLEVGGEKLGIVSALAMDTPETAAPGPNVIFMDDMDSLGADVRELTDQGVDKIVALTHSGYKRDQAFAASVAGIDAVIGGHSHTLLGDMEGAAGPYPTMVEGADGAMVPVATAYAYGKYLGHLVLTWDDQGKLIKAEGQPILLDGSVVPDEALAARVKEMAEPIERLKQKRVAEIAAPIDGSRETCRARECEMGSLVADAMLARVKGQGISIAIQNGGGLRASIPAGVVTMGDVLAVLPFQNTLSTFRLKGADVVAALENGASQIEEGAGRFAQVAGLKYTLDHAAPAGSRISEVMVRDGADWVPLDPQAIYGVVSQNYMRAGGDGYRVFAEKATDAYDFGPDLAEVLADYLAKQGPDFAPGLDGRITVK</sequence>
<dbReference type="PRINTS" id="PR01607">
    <property type="entry name" value="APYRASEFAMLY"/>
</dbReference>
<dbReference type="InterPro" id="IPR029052">
    <property type="entry name" value="Metallo-depent_PP-like"/>
</dbReference>
<feature type="chain" id="PRO_5011811465" evidence="6">
    <location>
        <begin position="22"/>
        <end position="533"/>
    </location>
</feature>
<dbReference type="InterPro" id="IPR006179">
    <property type="entry name" value="5_nucleotidase/apyrase"/>
</dbReference>
<keyword evidence="3 6" id="KW-0732">Signal</keyword>
<evidence type="ECO:0000259" key="8">
    <source>
        <dbReference type="Pfam" id="PF02872"/>
    </source>
</evidence>
<dbReference type="PROSITE" id="PS00786">
    <property type="entry name" value="5_NUCLEOTIDASE_2"/>
    <property type="match status" value="1"/>
</dbReference>
<evidence type="ECO:0000256" key="2">
    <source>
        <dbReference type="ARBA" id="ARBA00022723"/>
    </source>
</evidence>
<evidence type="ECO:0000256" key="4">
    <source>
        <dbReference type="ARBA" id="ARBA00022741"/>
    </source>
</evidence>
<dbReference type="Pfam" id="PF02872">
    <property type="entry name" value="5_nucleotid_C"/>
    <property type="match status" value="1"/>
</dbReference>
<keyword evidence="2" id="KW-0479">Metal-binding</keyword>
<dbReference type="GO" id="GO:0009166">
    <property type="term" value="P:nucleotide catabolic process"/>
    <property type="evidence" value="ECO:0007669"/>
    <property type="project" value="InterPro"/>
</dbReference>
<dbReference type="InterPro" id="IPR006146">
    <property type="entry name" value="5'-Nucleotdase_CS"/>
</dbReference>
<evidence type="ECO:0000256" key="1">
    <source>
        <dbReference type="ARBA" id="ARBA00006654"/>
    </source>
</evidence>
<evidence type="ECO:0000256" key="5">
    <source>
        <dbReference type="ARBA" id="ARBA00022801"/>
    </source>
</evidence>
<dbReference type="PANTHER" id="PTHR11575">
    <property type="entry name" value="5'-NUCLEOTIDASE-RELATED"/>
    <property type="match status" value="1"/>
</dbReference>
<dbReference type="InterPro" id="IPR036907">
    <property type="entry name" value="5'-Nucleotdase_C_sf"/>
</dbReference>
<name>A0A1N6PLG6_9RHOB</name>
<evidence type="ECO:0000256" key="3">
    <source>
        <dbReference type="ARBA" id="ARBA00022729"/>
    </source>
</evidence>